<evidence type="ECO:0000256" key="4">
    <source>
        <dbReference type="ARBA" id="ARBA00022989"/>
    </source>
</evidence>
<name>A0A1Q2LIT0_9HELI</name>
<dbReference type="AlphaFoldDB" id="A0A1Q2LIT0"/>
<evidence type="ECO:0000256" key="5">
    <source>
        <dbReference type="ARBA" id="ARBA00023136"/>
    </source>
</evidence>
<evidence type="ECO:0000313" key="8">
    <source>
        <dbReference type="EMBL" id="AQQ60255.1"/>
    </source>
</evidence>
<accession>A0A1Q2LIT0</accession>
<dbReference type="RefSeq" id="WP_077389288.1">
    <property type="nucleotide sequence ID" value="NZ_CALESD010000002.1"/>
</dbReference>
<comment type="subcellular location">
    <subcellularLocation>
        <location evidence="1">Cell membrane</location>
        <topology evidence="1">Multi-pass membrane protein</topology>
    </subcellularLocation>
</comment>
<dbReference type="InterPro" id="IPR010432">
    <property type="entry name" value="RDD"/>
</dbReference>
<dbReference type="KEGG" id="hbl:XJ32_09330"/>
<protein>
    <recommendedName>
        <fullName evidence="7">RDD domain-containing protein</fullName>
    </recommendedName>
</protein>
<evidence type="ECO:0000313" key="9">
    <source>
        <dbReference type="Proteomes" id="UP000188298"/>
    </source>
</evidence>
<keyword evidence="5 6" id="KW-0472">Membrane</keyword>
<dbReference type="Proteomes" id="UP000188298">
    <property type="component" value="Chromosome"/>
</dbReference>
<gene>
    <name evidence="8" type="ORF">XJ32_09330</name>
</gene>
<dbReference type="PANTHER" id="PTHR36115">
    <property type="entry name" value="PROLINE-RICH ANTIGEN HOMOLOG-RELATED"/>
    <property type="match status" value="1"/>
</dbReference>
<feature type="domain" description="RDD" evidence="7">
    <location>
        <begin position="16"/>
        <end position="176"/>
    </location>
</feature>
<sequence>MDRLENDLFRENIKIAPLSLRIGAYLIDMILLSLVITLFFSQAQQERLVLAKETIEKTYSLPNTQTTLNSTTDNSKILEDMRKTSKEAFEILLLYMAIYIGLEIVYYFFFVYYYGATLGQIILRIRVVDIYRFDKPSLHVSMKRAIIKCIFGAVLYVGFIVAFVDRFYRALHDKMSHTIVVTA</sequence>
<dbReference type="InterPro" id="IPR051791">
    <property type="entry name" value="Pra-immunoreactive"/>
</dbReference>
<dbReference type="GO" id="GO:0005886">
    <property type="term" value="C:plasma membrane"/>
    <property type="evidence" value="ECO:0007669"/>
    <property type="project" value="UniProtKB-SubCell"/>
</dbReference>
<keyword evidence="2" id="KW-1003">Cell membrane</keyword>
<feature type="transmembrane region" description="Helical" evidence="6">
    <location>
        <begin position="145"/>
        <end position="164"/>
    </location>
</feature>
<evidence type="ECO:0000256" key="2">
    <source>
        <dbReference type="ARBA" id="ARBA00022475"/>
    </source>
</evidence>
<proteinExistence type="predicted"/>
<keyword evidence="4 6" id="KW-1133">Transmembrane helix</keyword>
<evidence type="ECO:0000256" key="1">
    <source>
        <dbReference type="ARBA" id="ARBA00004651"/>
    </source>
</evidence>
<evidence type="ECO:0000259" key="7">
    <source>
        <dbReference type="Pfam" id="PF06271"/>
    </source>
</evidence>
<feature type="transmembrane region" description="Helical" evidence="6">
    <location>
        <begin position="91"/>
        <end position="114"/>
    </location>
</feature>
<evidence type="ECO:0000256" key="3">
    <source>
        <dbReference type="ARBA" id="ARBA00022692"/>
    </source>
</evidence>
<organism evidence="8 9">
    <name type="scientific">Helicobacter bilis</name>
    <dbReference type="NCBI Taxonomy" id="37372"/>
    <lineage>
        <taxon>Bacteria</taxon>
        <taxon>Pseudomonadati</taxon>
        <taxon>Campylobacterota</taxon>
        <taxon>Epsilonproteobacteria</taxon>
        <taxon>Campylobacterales</taxon>
        <taxon>Helicobacteraceae</taxon>
        <taxon>Helicobacter</taxon>
    </lineage>
</organism>
<dbReference type="Pfam" id="PF06271">
    <property type="entry name" value="RDD"/>
    <property type="match status" value="1"/>
</dbReference>
<dbReference type="EMBL" id="CP019645">
    <property type="protein sequence ID" value="AQQ60255.1"/>
    <property type="molecule type" value="Genomic_DNA"/>
</dbReference>
<feature type="transmembrane region" description="Helical" evidence="6">
    <location>
        <begin position="20"/>
        <end position="40"/>
    </location>
</feature>
<reference evidence="8 9" key="1">
    <citation type="submission" date="2017-02" db="EMBL/GenBank/DDBJ databases">
        <title>Whole genome sequencing of Helicobacter bilis strain AAQJH.</title>
        <authorList>
            <person name="Conlan S."/>
            <person name="Thomas P.J."/>
            <person name="Mullikin J."/>
            <person name="Palmore T.N."/>
            <person name="Frank K.M."/>
            <person name="Segre J.A."/>
        </authorList>
    </citation>
    <scope>NUCLEOTIDE SEQUENCE [LARGE SCALE GENOMIC DNA]</scope>
    <source>
        <strain evidence="8 9">AAQJH</strain>
    </source>
</reference>
<evidence type="ECO:0000256" key="6">
    <source>
        <dbReference type="SAM" id="Phobius"/>
    </source>
</evidence>
<keyword evidence="3 6" id="KW-0812">Transmembrane</keyword>